<dbReference type="RefSeq" id="WP_347608605.1">
    <property type="nucleotide sequence ID" value="NZ_JBDPZC010000003.1"/>
</dbReference>
<feature type="region of interest" description="Disordered" evidence="4">
    <location>
        <begin position="181"/>
        <end position="206"/>
    </location>
</feature>
<name>A0ABV0GCN1_9BURK</name>
<evidence type="ECO:0000256" key="1">
    <source>
        <dbReference type="ARBA" id="ARBA00023015"/>
    </source>
</evidence>
<dbReference type="InterPro" id="IPR036388">
    <property type="entry name" value="WH-like_DNA-bd_sf"/>
</dbReference>
<dbReference type="PROSITE" id="PS50995">
    <property type="entry name" value="HTH_MARR_2"/>
    <property type="match status" value="1"/>
</dbReference>
<keyword evidence="2" id="KW-0238">DNA-binding</keyword>
<keyword evidence="3" id="KW-0804">Transcription</keyword>
<dbReference type="EMBL" id="JBDPZC010000003">
    <property type="protein sequence ID" value="MEO3712724.1"/>
    <property type="molecule type" value="Genomic_DNA"/>
</dbReference>
<dbReference type="PRINTS" id="PR00598">
    <property type="entry name" value="HTHMARR"/>
</dbReference>
<reference evidence="6 7" key="1">
    <citation type="submission" date="2024-05" db="EMBL/GenBank/DDBJ databases">
        <title>Roseateles sp. 2.12 16S ribosomal RNA gene Genome sequencing and assembly.</title>
        <authorList>
            <person name="Woo H."/>
        </authorList>
    </citation>
    <scope>NUCLEOTIDE SEQUENCE [LARGE SCALE GENOMIC DNA]</scope>
    <source>
        <strain evidence="6 7">2.12</strain>
    </source>
</reference>
<dbReference type="Proteomes" id="UP001462640">
    <property type="component" value="Unassembled WGS sequence"/>
</dbReference>
<dbReference type="PANTHER" id="PTHR33164">
    <property type="entry name" value="TRANSCRIPTIONAL REGULATOR, MARR FAMILY"/>
    <property type="match status" value="1"/>
</dbReference>
<dbReference type="SUPFAM" id="SSF46785">
    <property type="entry name" value="Winged helix' DNA-binding domain"/>
    <property type="match status" value="1"/>
</dbReference>
<dbReference type="InterPro" id="IPR036390">
    <property type="entry name" value="WH_DNA-bd_sf"/>
</dbReference>
<dbReference type="SMART" id="SM00347">
    <property type="entry name" value="HTH_MARR"/>
    <property type="match status" value="1"/>
</dbReference>
<evidence type="ECO:0000313" key="7">
    <source>
        <dbReference type="Proteomes" id="UP001462640"/>
    </source>
</evidence>
<dbReference type="PROSITE" id="PS01117">
    <property type="entry name" value="HTH_MARR_1"/>
    <property type="match status" value="1"/>
</dbReference>
<evidence type="ECO:0000256" key="2">
    <source>
        <dbReference type="ARBA" id="ARBA00023125"/>
    </source>
</evidence>
<proteinExistence type="predicted"/>
<evidence type="ECO:0000256" key="4">
    <source>
        <dbReference type="SAM" id="MobiDB-lite"/>
    </source>
</evidence>
<sequence length="206" mass="22722">MSRPHHDAPAEALPSEQAGEAALLGPDLESRVVDDDHQALKLWLRLLACTTRVEDQIRNRLRQQFDTTLPRFDLLAQLERHPEGLSMRELSQRLMVTGGNVTGVVDQLEAESLVQRQPHASDRRSFTVTLTPTGRRLFRRMAATHEAWVVELLGGWNAAQKGEVYSLLAHLKLHLAGLDQARPSGKAGKPAKASAASPAPRRKGSP</sequence>
<accession>A0ABV0GCN1</accession>
<dbReference type="InterPro" id="IPR039422">
    <property type="entry name" value="MarR/SlyA-like"/>
</dbReference>
<evidence type="ECO:0000313" key="6">
    <source>
        <dbReference type="EMBL" id="MEO3712724.1"/>
    </source>
</evidence>
<evidence type="ECO:0000259" key="5">
    <source>
        <dbReference type="PROSITE" id="PS50995"/>
    </source>
</evidence>
<comment type="caution">
    <text evidence="6">The sequence shown here is derived from an EMBL/GenBank/DDBJ whole genome shotgun (WGS) entry which is preliminary data.</text>
</comment>
<organism evidence="6 7">
    <name type="scientific">Roseateles flavus</name>
    <dbReference type="NCBI Taxonomy" id="3149041"/>
    <lineage>
        <taxon>Bacteria</taxon>
        <taxon>Pseudomonadati</taxon>
        <taxon>Pseudomonadota</taxon>
        <taxon>Betaproteobacteria</taxon>
        <taxon>Burkholderiales</taxon>
        <taxon>Sphaerotilaceae</taxon>
        <taxon>Roseateles</taxon>
    </lineage>
</organism>
<gene>
    <name evidence="6" type="ORF">ABDJ40_08075</name>
</gene>
<keyword evidence="1" id="KW-0805">Transcription regulation</keyword>
<dbReference type="InterPro" id="IPR023187">
    <property type="entry name" value="Tscrpt_reg_MarR-type_CS"/>
</dbReference>
<dbReference type="PANTHER" id="PTHR33164:SF43">
    <property type="entry name" value="HTH-TYPE TRANSCRIPTIONAL REPRESSOR YETL"/>
    <property type="match status" value="1"/>
</dbReference>
<evidence type="ECO:0000256" key="3">
    <source>
        <dbReference type="ARBA" id="ARBA00023163"/>
    </source>
</evidence>
<protein>
    <submittedName>
        <fullName evidence="6">MarR family transcriptional regulator</fullName>
    </submittedName>
</protein>
<dbReference type="Pfam" id="PF12802">
    <property type="entry name" value="MarR_2"/>
    <property type="match status" value="1"/>
</dbReference>
<keyword evidence="7" id="KW-1185">Reference proteome</keyword>
<dbReference type="Gene3D" id="1.10.10.10">
    <property type="entry name" value="Winged helix-like DNA-binding domain superfamily/Winged helix DNA-binding domain"/>
    <property type="match status" value="1"/>
</dbReference>
<dbReference type="InterPro" id="IPR000835">
    <property type="entry name" value="HTH_MarR-typ"/>
</dbReference>
<feature type="domain" description="HTH marR-type" evidence="5">
    <location>
        <begin position="39"/>
        <end position="173"/>
    </location>
</feature>
<feature type="compositionally biased region" description="Low complexity" evidence="4">
    <location>
        <begin position="181"/>
        <end position="199"/>
    </location>
</feature>